<gene>
    <name evidence="1" type="ORF">TWF506_003262</name>
</gene>
<evidence type="ECO:0000313" key="1">
    <source>
        <dbReference type="EMBL" id="KAK6502684.1"/>
    </source>
</evidence>
<dbReference type="InterPro" id="IPR032675">
    <property type="entry name" value="LRR_dom_sf"/>
</dbReference>
<proteinExistence type="predicted"/>
<protein>
    <submittedName>
        <fullName evidence="1">Uncharacterized protein</fullName>
    </submittedName>
</protein>
<comment type="caution">
    <text evidence="1">The sequence shown here is derived from an EMBL/GenBank/DDBJ whole genome shotgun (WGS) entry which is preliminary data.</text>
</comment>
<dbReference type="EMBL" id="JAVHJM010000011">
    <property type="protein sequence ID" value="KAK6502684.1"/>
    <property type="molecule type" value="Genomic_DNA"/>
</dbReference>
<keyword evidence="2" id="KW-1185">Reference proteome</keyword>
<dbReference type="AlphaFoldDB" id="A0AAN8NED3"/>
<sequence length="558" mass="64032">MTLVSRKFYNVSLPYRFCELSWNCCPRSGFRLLTLPPPELPFTEFTKDLHIFPCFKKTLKQSWSHKQLCPCKPGSEVHKYITTDEFSKVIDNSVCLHGIHVHTYNCAAYRFLLSQLRARKPIKSLTINLSKEFFEIANSQTVLKQVRNLCELSIAFRWERASDSHVSSFNTVWELVALNSPTLRSLDLGFVESMEGYDIAHDWQSPISSGQWPTRSQPLQLNELRIFQYAGLAADFKVTHFFTPETLTTSSLVDSQGFDDVFLELAKENRLPNLKALELCRSTSKISNMCRIVEHLPPLEVLSLTSFRHGYHEDSGDWFAFGYLDGHKENLRVLWLDVWPRAFKDLSSDVDKPSTWRKIYKPDLDNPFDFSDYPNLRELALPETFDELEEVIPAPQLQKLRSLQERSSTRSQTLNYKEPFKKTSASLFKIIGDRQIALKARQAYQSQSESVPPAGSAIASNNPILPSLSVLIDGEMFIGAYGNIDVPKICRAEYLPLKQKGKGTEAPTEFKTILKLVPARKFWRYWPDCCLFGHARGPWAWIGRPFPNGRHTGMDWVV</sequence>
<organism evidence="1 2">
    <name type="scientific">Arthrobotrys conoides</name>
    <dbReference type="NCBI Taxonomy" id="74498"/>
    <lineage>
        <taxon>Eukaryota</taxon>
        <taxon>Fungi</taxon>
        <taxon>Dikarya</taxon>
        <taxon>Ascomycota</taxon>
        <taxon>Pezizomycotina</taxon>
        <taxon>Orbiliomycetes</taxon>
        <taxon>Orbiliales</taxon>
        <taxon>Orbiliaceae</taxon>
        <taxon>Arthrobotrys</taxon>
    </lineage>
</organism>
<dbReference type="Proteomes" id="UP001307849">
    <property type="component" value="Unassembled WGS sequence"/>
</dbReference>
<dbReference type="Gene3D" id="3.80.10.10">
    <property type="entry name" value="Ribonuclease Inhibitor"/>
    <property type="match status" value="1"/>
</dbReference>
<reference evidence="1 2" key="1">
    <citation type="submission" date="2019-10" db="EMBL/GenBank/DDBJ databases">
        <authorList>
            <person name="Palmer J.M."/>
        </authorList>
    </citation>
    <scope>NUCLEOTIDE SEQUENCE [LARGE SCALE GENOMIC DNA]</scope>
    <source>
        <strain evidence="1 2">TWF506</strain>
    </source>
</reference>
<accession>A0AAN8NED3</accession>
<evidence type="ECO:0000313" key="2">
    <source>
        <dbReference type="Proteomes" id="UP001307849"/>
    </source>
</evidence>
<name>A0AAN8NED3_9PEZI</name>